<comment type="caution">
    <text evidence="3">The sequence shown here is derived from an EMBL/GenBank/DDBJ whole genome shotgun (WGS) entry which is preliminary data.</text>
</comment>
<dbReference type="Pfam" id="PF05170">
    <property type="entry name" value="AsmA"/>
    <property type="match status" value="1"/>
</dbReference>
<evidence type="ECO:0000313" key="4">
    <source>
        <dbReference type="Proteomes" id="UP000435059"/>
    </source>
</evidence>
<dbReference type="GO" id="GO:0090313">
    <property type="term" value="P:regulation of protein targeting to membrane"/>
    <property type="evidence" value="ECO:0007669"/>
    <property type="project" value="TreeGrafter"/>
</dbReference>
<dbReference type="AlphaFoldDB" id="A0A7J5P0N9"/>
<dbReference type="GO" id="GO:0005886">
    <property type="term" value="C:plasma membrane"/>
    <property type="evidence" value="ECO:0007669"/>
    <property type="project" value="TreeGrafter"/>
</dbReference>
<name>A0A7J5P0N9_9BACE</name>
<dbReference type="InterPro" id="IPR052894">
    <property type="entry name" value="AsmA-related"/>
</dbReference>
<accession>A0A7J5P0N9</accession>
<proteinExistence type="predicted"/>
<evidence type="ECO:0000259" key="2">
    <source>
        <dbReference type="Pfam" id="PF05170"/>
    </source>
</evidence>
<dbReference type="PANTHER" id="PTHR30441:SF8">
    <property type="entry name" value="DUF748 DOMAIN-CONTAINING PROTEIN"/>
    <property type="match status" value="1"/>
</dbReference>
<organism evidence="3 4">
    <name type="scientific">Bacteroides xylanisolvens</name>
    <dbReference type="NCBI Taxonomy" id="371601"/>
    <lineage>
        <taxon>Bacteria</taxon>
        <taxon>Pseudomonadati</taxon>
        <taxon>Bacteroidota</taxon>
        <taxon>Bacteroidia</taxon>
        <taxon>Bacteroidales</taxon>
        <taxon>Bacteroidaceae</taxon>
        <taxon>Bacteroides</taxon>
    </lineage>
</organism>
<feature type="transmembrane region" description="Helical" evidence="1">
    <location>
        <begin position="7"/>
        <end position="26"/>
    </location>
</feature>
<keyword evidence="1" id="KW-0472">Membrane</keyword>
<dbReference type="RefSeq" id="WP_151923404.1">
    <property type="nucleotide sequence ID" value="NZ_CP103094.1"/>
</dbReference>
<evidence type="ECO:0000313" key="3">
    <source>
        <dbReference type="EMBL" id="KAB6086257.1"/>
    </source>
</evidence>
<protein>
    <submittedName>
        <fullName evidence="3">AsmA family protein</fullName>
    </submittedName>
</protein>
<keyword evidence="4" id="KW-1185">Reference proteome</keyword>
<dbReference type="EMBL" id="WDES01000025">
    <property type="protein sequence ID" value="KAB6086257.1"/>
    <property type="molecule type" value="Genomic_DNA"/>
</dbReference>
<feature type="domain" description="AsmA" evidence="2">
    <location>
        <begin position="1"/>
        <end position="313"/>
    </location>
</feature>
<dbReference type="PANTHER" id="PTHR30441">
    <property type="entry name" value="DUF748 DOMAIN-CONTAINING PROTEIN"/>
    <property type="match status" value="1"/>
</dbReference>
<evidence type="ECO:0000256" key="1">
    <source>
        <dbReference type="SAM" id="Phobius"/>
    </source>
</evidence>
<keyword evidence="1" id="KW-0812">Transmembrane</keyword>
<dbReference type="InterPro" id="IPR007844">
    <property type="entry name" value="AsmA"/>
</dbReference>
<gene>
    <name evidence="3" type="ORF">GA574_14790</name>
</gene>
<sequence length="843" mass="91733">MKKGLKIAAITVGVIIILMFLLPFAFQGKIADIVKTEGNKMLNAQFDFKNLNISLFRNFPQASVTLEDFWLKGTGEFANDTLVQAGEVTAAVNLFSLFGDSGYDISKIFIEDTKLHAIILPDGRANWDIMKPDTIATAETPVAEEEEASSPFKVKLQRFVIKNMNLIYDDQQGKMYADIRDFNAICAGDLGSERTTLKLEAETKSLTYKMNGIPFLANANISAKMDVDADLANNKYTLKDNTIRLNAIQAGIDGWVALKDPAIDMDLKLNTNDIGFKEILSLIPAIYATEFSSLKTDGTATLTATAKGILQGDTVPAFNIDMQVKNAMFRYPALPAGVDQINISANVQNPGGNIDLTTVNIHPFSFRLAGNPFSLTATVKTPISDPDFKAEAKGVLNLGMIKQVYPLGDMELNGTIDADMQMSGRLSSIEKEEYERIQASGTIGLTGMKLKMKDMPDVEIKKSLFTFTPKYLQLSETTVNIGKNDITADSRFENYIGYVLKGSTLKGNLNIRSNYFNLNDFITASADEASTSEAASTDSVATAATGIVEVPRNIDFQMDANLKQVLFDKMSFNNMNGKLVVKDGKVDMKNLSMNTMGGNVVMNGYYSTANVKKPEMKAGFKLSNIGFAQAYKELDMVQKMAPIFENLKGNFSGSINVLTDLDAAMSPVLNTMQGDGSLSTRDLSLSGVKAIDQIADAVKQPSLKDMKVKDMTLDFTIKDGRVETKPFDIKMGDYTLNLSGSTGLDQTIDYSGKVKLPASVGNISKLMTLDLKIGGSFTSPKVSVDTKSMANQAVEAVADEAISKLGQKLGLDSAATANKDSIKQKVTEKAAEKALDFLKKKLK</sequence>
<dbReference type="Proteomes" id="UP000435059">
    <property type="component" value="Unassembled WGS sequence"/>
</dbReference>
<keyword evidence="1" id="KW-1133">Transmembrane helix</keyword>
<reference evidence="3 4" key="1">
    <citation type="journal article" date="2019" name="Nat. Med.">
        <title>A library of human gut bacterial isolates paired with longitudinal multiomics data enables mechanistic microbiome research.</title>
        <authorList>
            <person name="Poyet M."/>
            <person name="Groussin M."/>
            <person name="Gibbons S.M."/>
            <person name="Avila-Pacheco J."/>
            <person name="Jiang X."/>
            <person name="Kearney S.M."/>
            <person name="Perrotta A.R."/>
            <person name="Berdy B."/>
            <person name="Zhao S."/>
            <person name="Lieberman T.D."/>
            <person name="Swanson P.K."/>
            <person name="Smith M."/>
            <person name="Roesemann S."/>
            <person name="Alexander J.E."/>
            <person name="Rich S.A."/>
            <person name="Livny J."/>
            <person name="Vlamakis H."/>
            <person name="Clish C."/>
            <person name="Bullock K."/>
            <person name="Deik A."/>
            <person name="Scott J."/>
            <person name="Pierce K.A."/>
            <person name="Xavier R.J."/>
            <person name="Alm E.J."/>
        </authorList>
    </citation>
    <scope>NUCLEOTIDE SEQUENCE [LARGE SCALE GENOMIC DNA]</scope>
    <source>
        <strain evidence="3 4">BIOML-A74</strain>
    </source>
</reference>